<accession>A0A1Y0I5Y7</accession>
<dbReference type="Proteomes" id="UP000196027">
    <property type="component" value="Chromosome"/>
</dbReference>
<dbReference type="PANTHER" id="PTHR38774:SF1">
    <property type="entry name" value="CYTOPLASMIC PROTEIN"/>
    <property type="match status" value="1"/>
</dbReference>
<dbReference type="OrthoDB" id="9793663at2"/>
<gene>
    <name evidence="1" type="ORF">OLMES_0762</name>
</gene>
<dbReference type="KEGG" id="ome:OLMES_0762"/>
<evidence type="ECO:0008006" key="3">
    <source>
        <dbReference type="Google" id="ProtNLM"/>
    </source>
</evidence>
<dbReference type="Pfam" id="PF06853">
    <property type="entry name" value="DUF1249"/>
    <property type="match status" value="1"/>
</dbReference>
<organism evidence="1 2">
    <name type="scientific">Oleiphilus messinensis</name>
    <dbReference type="NCBI Taxonomy" id="141451"/>
    <lineage>
        <taxon>Bacteria</taxon>
        <taxon>Pseudomonadati</taxon>
        <taxon>Pseudomonadota</taxon>
        <taxon>Gammaproteobacteria</taxon>
        <taxon>Oceanospirillales</taxon>
        <taxon>Oleiphilaceae</taxon>
        <taxon>Oleiphilus</taxon>
    </lineage>
</organism>
<dbReference type="InterPro" id="IPR009659">
    <property type="entry name" value="DUF1249"/>
</dbReference>
<dbReference type="RefSeq" id="WP_087460018.1">
    <property type="nucleotide sequence ID" value="NZ_CP021425.1"/>
</dbReference>
<dbReference type="PANTHER" id="PTHR38774">
    <property type="entry name" value="CYTOPLASMIC PROTEIN-RELATED"/>
    <property type="match status" value="1"/>
</dbReference>
<keyword evidence="2" id="KW-1185">Reference proteome</keyword>
<name>A0A1Y0I5Y7_9GAMM</name>
<reference evidence="1 2" key="1">
    <citation type="submission" date="2017-05" db="EMBL/GenBank/DDBJ databases">
        <title>Genomic insights into alkan degradation activity of Oleiphilus messinensis.</title>
        <authorList>
            <person name="Kozyavkin S.A."/>
            <person name="Slesarev A.I."/>
            <person name="Golyshin P.N."/>
            <person name="Korzhenkov A."/>
            <person name="Golyshina O.N."/>
            <person name="Toshchakov S.V."/>
        </authorList>
    </citation>
    <scope>NUCLEOTIDE SEQUENCE [LARGE SCALE GENOMIC DNA]</scope>
    <source>
        <strain evidence="1 2">ME102</strain>
    </source>
</reference>
<protein>
    <recommendedName>
        <fullName evidence="3">Dehydrogenase</fullName>
    </recommendedName>
</protein>
<evidence type="ECO:0000313" key="2">
    <source>
        <dbReference type="Proteomes" id="UP000196027"/>
    </source>
</evidence>
<dbReference type="EMBL" id="CP021425">
    <property type="protein sequence ID" value="ARU54854.1"/>
    <property type="molecule type" value="Genomic_DNA"/>
</dbReference>
<evidence type="ECO:0000313" key="1">
    <source>
        <dbReference type="EMBL" id="ARU54854.1"/>
    </source>
</evidence>
<dbReference type="AlphaFoldDB" id="A0A1Y0I5Y7"/>
<sequence>MVATSKNRYDTRSHRYVADLTKLGACYEANYRRLIKLIPDQGGWDEVSYKLGRSSDLFGVVKISLLESTKYTDTLLLEQVHNTGRWLNNPQITVRLYHDASVAEVMSCYRHRRIEAVNAYPNRFMHHPDEKVQINAFLAEWLSFCLQFGASHFEIPTKM</sequence>
<proteinExistence type="predicted"/>